<feature type="region of interest" description="Disordered" evidence="1">
    <location>
        <begin position="692"/>
        <end position="725"/>
    </location>
</feature>
<feature type="compositionally biased region" description="Basic residues" evidence="1">
    <location>
        <begin position="1669"/>
        <end position="1680"/>
    </location>
</feature>
<keyword evidence="3" id="KW-1185">Reference proteome</keyword>
<evidence type="ECO:0000256" key="1">
    <source>
        <dbReference type="SAM" id="MobiDB-lite"/>
    </source>
</evidence>
<feature type="compositionally biased region" description="Basic and acidic residues" evidence="1">
    <location>
        <begin position="1291"/>
        <end position="1306"/>
    </location>
</feature>
<dbReference type="GeneID" id="94424716"/>
<feature type="compositionally biased region" description="Basic and acidic residues" evidence="1">
    <location>
        <begin position="840"/>
        <end position="855"/>
    </location>
</feature>
<feature type="region of interest" description="Disordered" evidence="1">
    <location>
        <begin position="766"/>
        <end position="856"/>
    </location>
</feature>
<feature type="compositionally biased region" description="Basic and acidic residues" evidence="1">
    <location>
        <begin position="1232"/>
        <end position="1245"/>
    </location>
</feature>
<sequence>MTTKRDALSSSSSSPLLVGSRESESHHLQFSSSSLHLHQIEGEEEEEQEQSEEKEEKKKPSEEEEERKVDLSLLQRSTQYISSSFLSDSIFLLSLSSSYSRFFSASQQTLAISQTGVVSLRQEDQERREQDQGGDKRKNEEDIQRVDQRRRPRQDKNENEGDVSSSRTETKRESLSSPTLDKTERKKESRARSSSILSTIGEEEEDQGKECVSLKSAKRLGERRERARQILDESCTSQSSTEPDRRSSHLLHSREALLSHSPAASSSSLLSSSLFLSSRSCVGGGEEEEEKEKEEEQAISTPLRHLEREFQRHRRLCEIEDMKREDKQREDRKWQGSWEKREEEEKMRERRNEKEEEGQRDSGSRDEELRNLYDRLFIAERHRDWVVMHLNSLLGELLIYPFSFSSSVFSFSSSFSSSSSSSRDVPSPPLTLCEHEGELSSFSSLFPLSWAFSTFLDTSHGGDEEVEDHEIRREKEKRESEERQDDYHNMKSDLALYRRGELSSSSLQWDTHQLLKRESKKNKKSFSPFSMSDMKRREEEERKEPFYLNSRRNKSLQEALWRSLHLPSPSHPSSLRLPSNVDVQKREKEEEKETTLLRSAAPKLRWDETPAVPPPSRFTSTSSQTKKIIPREEEDERLKSFLFFLKDEENVEEEKERPVDGGEEEREQRGPEKEKKEDGVYVHLKSLCMRGRHQATQTEEGEVSLDQQLTHEEKKKKEKDFTSIKLEKSHLSPRWEALPERGSTCDQEKQTDVDLLVFVKKVMGESQGEEEEVGRINEEEKERKKRWKKVDERGVQATPGVKDSEVQTVRQEEKRKKEGEQERRTIAVPLTEGEGESVEMIERREGSSSLQREKSTSLLRIRHVRIQCNRLGHLLFDRKQKRSRGEEEDEEEGRSWGVGMRSPSLSKRGSGSRRRHFVSLATQTEASSLKKTGRSRRRKTIASLSKGEKEEEEQQDNEEEDEEEEQGESNSSTASGEEDSVEEEEEEEGSEAVDEKDEEDEEIEEEEEMKKRDNTPKGLVGGEDPMKNGEYDKLKLPSSRETGDRSEQKLLSSSSCAFRRIDEAQREGEEEEEEGDDETRRTEDSRRRRRPGSSSSLGRREDLKKEQKVHRHKEKPDGGVGEEGRSLKTVARNHHEVYIHRKDEAGSSFGGVSFLEKKKKGIRLKHEKSEKKNLERDSLSSIQEKRKKKNTGVQNVSTGSLHSLPSSPSSSHAFLSQKDSGSFPSGGVHTPQEVKEEAREGERKTLKEKKRRDRDDTPNVRFSTEDQDKERIKQKKKKKETREEEEDGDADESRRSSSRRRERDGLGEQEGMSLKRHLRERRSERTGEEGEEKDSVSYCRHCKERIQFEKKKKRRRRRRSLSSSFSSSLSSSDTPHQEGIRTPTSSSSAFLPSSSASCSSRYPSSSPSYSHPAILSHTPSSQKRTSRDLPLHPSPRTREARRGRSRRASRSCSSSRSRRRSHSGTTERGRGRSLSRSHRYTKDSLTSSPLVSSSSSSSLPLQNPDAAVETLVDLLKEVDGVRDPSVPPPPPRSCLPSSCRYRRPSRREEQRRGYSHLQTSPPRASLHRRSRDPRASHYEKRSSEDEHVEERRGTSTFSLLSSSSSMTATSLHSSSLVSSPCSSSSSSLTRDLVKRRRRRDREFSSRHYLPASAGEKKKKREKEEETRGMKRGRERQRRMRSLVVEIGEMRCQREDSREREAKIRGGKRRDLLSSSSEASLVERRDYSVSPFSSPRDERKRGRGRKEEEDFENEKGERQMKMTFDEWLVFYLSSLTKTPEAPVLSSSSFSFSKREDRRCRSAIMRRFEDREGLEGLFSIAADRRRREEEEDGDKEKEEKKTHSAVCRSQSEANFDKVKKGSRLLSWLDWVENEEEEELLYLMFLLLYRKEMKKRKEGETRSTDVFPYATFIERLSAFLLDRERRRKGETTAQNRRHAEIVGDATLDRLVMDLLTSRREEKQKKDEDEEKKEATREEEEKKQEETTKKKRSYGDGVNLKERRKDESSFSGVCTPGRRRNNGREEKEGGDLSSLLVEGGKESEELRAMKDQLQELRELILQEREERRLSDQMDCRSKANHKKNEEEREKEEEKDLEKEEDQLEGFSPFQRGANARQKSHEVGKTVHTSMKGEMKVHEERREEQERERHGEEEKRERGRMASFLQEKVRRQERDLLLLKEKIHSQEGQIEKNKKERFYSYCISTYLEKVHEDILLLSSCFHETFLKEKERERETLEKKSQGDRRGELRRWIVQTLLSVADDDHKKSRSDRDKAEGEGWSSFIHLDSREKKEEGERELLNEKGKTRRGEIMKRLREIEELQGEQEKGQNKKERNREEDLQEEDKEVDEYCLAFSRLHAIKEEVEKIHEKEKEREILYQTLQRDFDETSQKLK</sequence>
<feature type="compositionally biased region" description="Polar residues" evidence="1">
    <location>
        <begin position="920"/>
        <end position="930"/>
    </location>
</feature>
<feature type="region of interest" description="Disordered" evidence="1">
    <location>
        <begin position="650"/>
        <end position="678"/>
    </location>
</feature>
<feature type="region of interest" description="Disordered" evidence="1">
    <location>
        <begin position="520"/>
        <end position="542"/>
    </location>
</feature>
<feature type="compositionally biased region" description="Basic residues" evidence="1">
    <location>
        <begin position="931"/>
        <end position="940"/>
    </location>
</feature>
<feature type="compositionally biased region" description="Acidic residues" evidence="1">
    <location>
        <begin position="285"/>
        <end position="297"/>
    </location>
</feature>
<feature type="compositionally biased region" description="Basic and acidic residues" evidence="1">
    <location>
        <begin position="709"/>
        <end position="725"/>
    </location>
</feature>
<feature type="compositionally biased region" description="Acidic residues" evidence="1">
    <location>
        <begin position="976"/>
        <end position="1007"/>
    </location>
</feature>
<feature type="region of interest" description="Disordered" evidence="1">
    <location>
        <begin position="2060"/>
        <end position="2155"/>
    </location>
</feature>
<feature type="compositionally biased region" description="Basic residues" evidence="1">
    <location>
        <begin position="1157"/>
        <end position="1166"/>
    </location>
</feature>
<feature type="region of interest" description="Disordered" evidence="1">
    <location>
        <begin position="1519"/>
        <end position="1755"/>
    </location>
</feature>
<comment type="caution">
    <text evidence="2">The sequence shown here is derived from an EMBL/GenBank/DDBJ whole genome shotgun (WGS) entry which is preliminary data.</text>
</comment>
<feature type="compositionally biased region" description="Acidic residues" evidence="1">
    <location>
        <begin position="42"/>
        <end position="53"/>
    </location>
</feature>
<evidence type="ECO:0000313" key="3">
    <source>
        <dbReference type="Proteomes" id="UP000221165"/>
    </source>
</evidence>
<accession>A0A2C6LD58</accession>
<feature type="compositionally biased region" description="Basic and acidic residues" evidence="1">
    <location>
        <begin position="1823"/>
        <end position="1840"/>
    </location>
</feature>
<feature type="region of interest" description="Disordered" evidence="1">
    <location>
        <begin position="565"/>
        <end position="633"/>
    </location>
</feature>
<feature type="compositionally biased region" description="Basic and acidic residues" evidence="1">
    <location>
        <begin position="1167"/>
        <end position="1178"/>
    </location>
</feature>
<feature type="compositionally biased region" description="Basic and acidic residues" evidence="1">
    <location>
        <begin position="654"/>
        <end position="678"/>
    </location>
</feature>
<reference evidence="2 3" key="1">
    <citation type="journal article" date="2017" name="Int. J. Parasitol.">
        <title>The genome of the protozoan parasite Cystoisospora suis and a reverse vaccinology approach to identify vaccine candidates.</title>
        <authorList>
            <person name="Palmieri N."/>
            <person name="Shrestha A."/>
            <person name="Ruttkowski B."/>
            <person name="Beck T."/>
            <person name="Vogl C."/>
            <person name="Tomley F."/>
            <person name="Blake D.P."/>
            <person name="Joachim A."/>
        </authorList>
    </citation>
    <scope>NUCLEOTIDE SEQUENCE [LARGE SCALE GENOMIC DNA]</scope>
    <source>
        <strain evidence="2 3">Wien I</strain>
    </source>
</reference>
<dbReference type="EMBL" id="MIGC01000510">
    <property type="protein sequence ID" value="PHJ24833.1"/>
    <property type="molecule type" value="Genomic_DNA"/>
</dbReference>
<evidence type="ECO:0000313" key="2">
    <source>
        <dbReference type="EMBL" id="PHJ24833.1"/>
    </source>
</evidence>
<feature type="compositionally biased region" description="Polar residues" evidence="1">
    <location>
        <begin position="1213"/>
        <end position="1223"/>
    </location>
</feature>
<feature type="compositionally biased region" description="Low complexity" evidence="1">
    <location>
        <begin position="565"/>
        <end position="579"/>
    </location>
</feature>
<feature type="region of interest" description="Disordered" evidence="1">
    <location>
        <begin position="326"/>
        <end position="365"/>
    </location>
</feature>
<feature type="compositionally biased region" description="Basic and acidic residues" evidence="1">
    <location>
        <begin position="242"/>
        <end position="253"/>
    </location>
</feature>
<feature type="compositionally biased region" description="Basic and acidic residues" evidence="1">
    <location>
        <begin position="1956"/>
        <end position="1984"/>
    </location>
</feature>
<feature type="compositionally biased region" description="Acidic residues" evidence="1">
    <location>
        <begin position="1068"/>
        <end position="1077"/>
    </location>
</feature>
<feature type="compositionally biased region" description="Basic and acidic residues" evidence="1">
    <location>
        <begin position="1024"/>
        <end position="1035"/>
    </location>
</feature>
<feature type="compositionally biased region" description="Basic and acidic residues" evidence="1">
    <location>
        <begin position="1734"/>
        <end position="1755"/>
    </location>
</feature>
<feature type="region of interest" description="Disordered" evidence="1">
    <location>
        <begin position="1823"/>
        <end position="1846"/>
    </location>
</feature>
<proteinExistence type="predicted"/>
<feature type="compositionally biased region" description="Basic and acidic residues" evidence="1">
    <location>
        <begin position="2060"/>
        <end position="2093"/>
    </location>
</feature>
<feature type="compositionally biased region" description="Basic and acidic residues" evidence="1">
    <location>
        <begin position="1995"/>
        <end position="2004"/>
    </location>
</feature>
<feature type="non-terminal residue" evidence="2">
    <location>
        <position position="2387"/>
    </location>
</feature>
<feature type="compositionally biased region" description="Basic and acidic residues" evidence="1">
    <location>
        <begin position="1133"/>
        <end position="1145"/>
    </location>
</feature>
<feature type="region of interest" description="Disordered" evidence="1">
    <location>
        <begin position="1"/>
        <end position="72"/>
    </location>
</feature>
<organism evidence="2 3">
    <name type="scientific">Cystoisospora suis</name>
    <dbReference type="NCBI Taxonomy" id="483139"/>
    <lineage>
        <taxon>Eukaryota</taxon>
        <taxon>Sar</taxon>
        <taxon>Alveolata</taxon>
        <taxon>Apicomplexa</taxon>
        <taxon>Conoidasida</taxon>
        <taxon>Coccidia</taxon>
        <taxon>Eucoccidiorida</taxon>
        <taxon>Eimeriorina</taxon>
        <taxon>Sarcocystidae</taxon>
        <taxon>Cystoisospora</taxon>
    </lineage>
</organism>
<feature type="compositionally biased region" description="Basic and acidic residues" evidence="1">
    <location>
        <begin position="181"/>
        <end position="191"/>
    </location>
</feature>
<protein>
    <submittedName>
        <fullName evidence="2">Uncharacterized protein</fullName>
    </submittedName>
</protein>
<feature type="compositionally biased region" description="Basic and acidic residues" evidence="1">
    <location>
        <begin position="219"/>
        <end position="231"/>
    </location>
</feature>
<feature type="compositionally biased region" description="Basic and acidic residues" evidence="1">
    <location>
        <begin position="1572"/>
        <end position="1593"/>
    </location>
</feature>
<feature type="compositionally biased region" description="Low complexity" evidence="1">
    <location>
        <begin position="1200"/>
        <end position="1212"/>
    </location>
</feature>
<feature type="region of interest" description="Disordered" evidence="1">
    <location>
        <begin position="872"/>
        <end position="1504"/>
    </location>
</feature>
<feature type="compositionally biased region" description="Basic and acidic residues" evidence="1">
    <location>
        <begin position="121"/>
        <end position="159"/>
    </location>
</feature>
<feature type="compositionally biased region" description="Basic and acidic residues" evidence="1">
    <location>
        <begin position="1687"/>
        <end position="1711"/>
    </location>
</feature>
<feature type="compositionally biased region" description="Low complexity" evidence="1">
    <location>
        <begin position="1484"/>
        <end position="1501"/>
    </location>
</feature>
<feature type="compositionally biased region" description="Low complexity" evidence="1">
    <location>
        <begin position="1594"/>
        <end position="1628"/>
    </location>
</feature>
<feature type="region of interest" description="Disordered" evidence="1">
    <location>
        <begin position="460"/>
        <end position="490"/>
    </location>
</feature>
<feature type="compositionally biased region" description="Low complexity" evidence="1">
    <location>
        <begin position="1383"/>
        <end position="1416"/>
    </location>
</feature>
<gene>
    <name evidence="2" type="ORF">CSUI_001299</name>
</gene>
<feature type="compositionally biased region" description="Low complexity" evidence="1">
    <location>
        <begin position="28"/>
        <end position="37"/>
    </location>
</feature>
<feature type="region of interest" description="Disordered" evidence="1">
    <location>
        <begin position="2311"/>
        <end position="2340"/>
    </location>
</feature>
<feature type="compositionally biased region" description="Polar residues" evidence="1">
    <location>
        <begin position="617"/>
        <end position="626"/>
    </location>
</feature>
<feature type="region of interest" description="Disordered" evidence="1">
    <location>
        <begin position="1956"/>
        <end position="2036"/>
    </location>
</feature>
<feature type="compositionally biased region" description="Basic and acidic residues" evidence="1">
    <location>
        <begin position="2114"/>
        <end position="2155"/>
    </location>
</feature>
<feature type="compositionally biased region" description="Basic and acidic residues" evidence="1">
    <location>
        <begin position="1253"/>
        <end position="1271"/>
    </location>
</feature>
<feature type="compositionally biased region" description="Basic and acidic residues" evidence="1">
    <location>
        <begin position="533"/>
        <end position="542"/>
    </location>
</feature>
<feature type="compositionally biased region" description="Basic and acidic residues" evidence="1">
    <location>
        <begin position="583"/>
        <end position="595"/>
    </location>
</feature>
<feature type="compositionally biased region" description="Basic and acidic residues" evidence="1">
    <location>
        <begin position="802"/>
        <end position="825"/>
    </location>
</feature>
<feature type="compositionally biased region" description="Basic and acidic residues" evidence="1">
    <location>
        <begin position="1425"/>
        <end position="1442"/>
    </location>
</feature>
<dbReference type="Proteomes" id="UP000221165">
    <property type="component" value="Unassembled WGS sequence"/>
</dbReference>
<feature type="compositionally biased region" description="Basic and acidic residues" evidence="1">
    <location>
        <begin position="2311"/>
        <end position="2332"/>
    </location>
</feature>
<feature type="compositionally biased region" description="Low complexity" evidence="1">
    <location>
        <begin position="1361"/>
        <end position="1372"/>
    </location>
</feature>
<feature type="compositionally biased region" description="Basic and acidic residues" evidence="1">
    <location>
        <begin position="469"/>
        <end position="490"/>
    </location>
</feature>
<dbReference type="VEuPathDB" id="ToxoDB:CSUI_001299"/>
<feature type="region of interest" description="Disordered" evidence="1">
    <location>
        <begin position="281"/>
        <end position="304"/>
    </location>
</feature>
<feature type="compositionally biased region" description="Basic and acidic residues" evidence="1">
    <location>
        <begin position="1114"/>
        <end position="1126"/>
    </location>
</feature>
<dbReference type="RefSeq" id="XP_067926505.1">
    <property type="nucleotide sequence ID" value="XM_068061505.1"/>
</dbReference>
<feature type="compositionally biased region" description="Basic residues" evidence="1">
    <location>
        <begin position="1350"/>
        <end position="1360"/>
    </location>
</feature>
<feature type="compositionally biased region" description="Basic and acidic residues" evidence="1">
    <location>
        <begin position="54"/>
        <end position="70"/>
    </location>
</feature>
<name>A0A2C6LD58_9APIC</name>
<feature type="compositionally biased region" description="Acidic residues" evidence="1">
    <location>
        <begin position="950"/>
        <end position="967"/>
    </location>
</feature>
<feature type="region of interest" description="Disordered" evidence="1">
    <location>
        <begin position="120"/>
        <end position="253"/>
    </location>
</feature>
<feature type="compositionally biased region" description="Basic and acidic residues" evidence="1">
    <location>
        <begin position="773"/>
        <end position="782"/>
    </location>
</feature>